<organism evidence="2">
    <name type="scientific">Schistocephalus solidus</name>
    <name type="common">Tapeworm</name>
    <dbReference type="NCBI Taxonomy" id="70667"/>
    <lineage>
        <taxon>Eukaryota</taxon>
        <taxon>Metazoa</taxon>
        <taxon>Spiralia</taxon>
        <taxon>Lophotrochozoa</taxon>
        <taxon>Platyhelminthes</taxon>
        <taxon>Cestoda</taxon>
        <taxon>Eucestoda</taxon>
        <taxon>Diphyllobothriidea</taxon>
        <taxon>Diphyllobothriidae</taxon>
        <taxon>Schistocephalus</taxon>
    </lineage>
</organism>
<evidence type="ECO:0000313" key="4">
    <source>
        <dbReference type="Proteomes" id="UP000275846"/>
    </source>
</evidence>
<dbReference type="Proteomes" id="UP000275846">
    <property type="component" value="Unassembled WGS sequence"/>
</dbReference>
<keyword evidence="4" id="KW-1185">Reference proteome</keyword>
<reference evidence="2" key="1">
    <citation type="submission" date="2016-01" db="EMBL/GenBank/DDBJ databases">
        <title>Reference transcriptome for the parasite Schistocephalus solidus: insights into the molecular evolution of parasitism.</title>
        <authorList>
            <person name="Hebert F.O."/>
            <person name="Grambauer S."/>
            <person name="Barber I."/>
            <person name="Landry C.R."/>
            <person name="Aubin-Horth N."/>
        </authorList>
    </citation>
    <scope>NUCLEOTIDE SEQUENCE</scope>
</reference>
<gene>
    <name evidence="3" type="ORF">SSLN_LOCUS11208</name>
    <name evidence="2" type="ORF">TR30445</name>
</gene>
<sequence length="203" mass="22112">MVIIVLSTTVRAEKSTVMFHCESRNTSSDEDERWPPPGRRRRHPAGSSRYYVQPFPGFFPDPRICESDQAIHINSIKSPTEERGLFTVNSGLAFVSIPEDCKKPVFIVGHSGSACMKEGAQFASSIATSGFYSGSDSPPLSPYPDQYLDSKQNSYAPEANERFFLRSNSLGSDSTSCNGASSQRCRPTGGVTQITRLSAGDGL</sequence>
<evidence type="ECO:0000313" key="3">
    <source>
        <dbReference type="EMBL" id="VDL97593.1"/>
    </source>
</evidence>
<reference evidence="3 4" key="3">
    <citation type="submission" date="2018-11" db="EMBL/GenBank/DDBJ databases">
        <authorList>
            <consortium name="Pathogen Informatics"/>
        </authorList>
    </citation>
    <scope>NUCLEOTIDE SEQUENCE [LARGE SCALE GENOMIC DNA]</scope>
    <source>
        <strain evidence="3 4">NST_G2</strain>
    </source>
</reference>
<dbReference type="WBParaSite" id="SSLN_0001163601-mRNA-1">
    <property type="protein sequence ID" value="SSLN_0001163601-mRNA-1"/>
    <property type="gene ID" value="SSLN_0001163601"/>
</dbReference>
<name>A0A0X3P3G6_SCHSO</name>
<evidence type="ECO:0000256" key="1">
    <source>
        <dbReference type="SAM" id="MobiDB-lite"/>
    </source>
</evidence>
<accession>A0A0X3P3G6</accession>
<dbReference type="EMBL" id="UYSU01036366">
    <property type="protein sequence ID" value="VDL97593.1"/>
    <property type="molecule type" value="Genomic_DNA"/>
</dbReference>
<feature type="region of interest" description="Disordered" evidence="1">
    <location>
        <begin position="22"/>
        <end position="46"/>
    </location>
</feature>
<reference evidence="5" key="2">
    <citation type="submission" date="2016-06" db="UniProtKB">
        <authorList>
            <consortium name="WormBaseParasite"/>
        </authorList>
    </citation>
    <scope>IDENTIFICATION</scope>
</reference>
<evidence type="ECO:0000313" key="5">
    <source>
        <dbReference type="WBParaSite" id="SSLN_0001163601-mRNA-1"/>
    </source>
</evidence>
<evidence type="ECO:0000313" key="2">
    <source>
        <dbReference type="EMBL" id="JAP41716.1"/>
    </source>
</evidence>
<dbReference type="AlphaFoldDB" id="A0A0X3P3G6"/>
<dbReference type="OrthoDB" id="6245801at2759"/>
<proteinExistence type="predicted"/>
<dbReference type="EMBL" id="GEEE01021509">
    <property type="protein sequence ID" value="JAP41716.1"/>
    <property type="molecule type" value="Transcribed_RNA"/>
</dbReference>
<protein>
    <submittedName>
        <fullName evidence="5">Expressed conserved protein</fullName>
    </submittedName>
</protein>